<gene>
    <name evidence="1" type="ORF">J2S02_001712</name>
</gene>
<reference evidence="1 2" key="1">
    <citation type="submission" date="2023-07" db="EMBL/GenBank/DDBJ databases">
        <title>Genomic Encyclopedia of Type Strains, Phase IV (KMG-IV): sequencing the most valuable type-strain genomes for metagenomic binning, comparative biology and taxonomic classification.</title>
        <authorList>
            <person name="Goeker M."/>
        </authorList>
    </citation>
    <scope>NUCLEOTIDE SEQUENCE [LARGE SCALE GENOMIC DNA]</scope>
    <source>
        <strain evidence="1 2">DSM 17723</strain>
    </source>
</reference>
<comment type="caution">
    <text evidence="1">The sequence shown here is derived from an EMBL/GenBank/DDBJ whole genome shotgun (WGS) entry which is preliminary data.</text>
</comment>
<protein>
    <submittedName>
        <fullName evidence="1">Uncharacterized protein</fullName>
    </submittedName>
</protein>
<evidence type="ECO:0000313" key="2">
    <source>
        <dbReference type="Proteomes" id="UP001232245"/>
    </source>
</evidence>
<dbReference type="EMBL" id="JAUSTZ010000003">
    <property type="protein sequence ID" value="MDQ0225368.1"/>
    <property type="molecule type" value="Genomic_DNA"/>
</dbReference>
<name>A0ABT9YZF4_9BACI</name>
<keyword evidence="2" id="KW-1185">Reference proteome</keyword>
<organism evidence="1 2">
    <name type="scientific">Metabacillus niabensis</name>
    <dbReference type="NCBI Taxonomy" id="324854"/>
    <lineage>
        <taxon>Bacteria</taxon>
        <taxon>Bacillati</taxon>
        <taxon>Bacillota</taxon>
        <taxon>Bacilli</taxon>
        <taxon>Bacillales</taxon>
        <taxon>Bacillaceae</taxon>
        <taxon>Metabacillus</taxon>
    </lineage>
</organism>
<dbReference type="Proteomes" id="UP001232245">
    <property type="component" value="Unassembled WGS sequence"/>
</dbReference>
<evidence type="ECO:0000313" key="1">
    <source>
        <dbReference type="EMBL" id="MDQ0225368.1"/>
    </source>
</evidence>
<accession>A0ABT9YZF4</accession>
<proteinExistence type="predicted"/>
<sequence length="39" mass="4539">MMKQEREAYRRNESAAEGFRSGRGYHIGASMTFLKLEET</sequence>